<feature type="region of interest" description="Disordered" evidence="1">
    <location>
        <begin position="1"/>
        <end position="74"/>
    </location>
</feature>
<dbReference type="RefSeq" id="XP_040619048.1">
    <property type="nucleotide sequence ID" value="XM_040759858.1"/>
</dbReference>
<dbReference type="OrthoDB" id="4776573at2759"/>
<feature type="compositionally biased region" description="Pro residues" evidence="1">
    <location>
        <begin position="37"/>
        <end position="54"/>
    </location>
</feature>
<dbReference type="HOGENOM" id="CLU_474218_0_0_1"/>
<proteinExistence type="predicted"/>
<evidence type="ECO:0000313" key="3">
    <source>
        <dbReference type="Proteomes" id="UP000031575"/>
    </source>
</evidence>
<dbReference type="AlphaFoldDB" id="A0A0C2FIT3"/>
<comment type="caution">
    <text evidence="2">The sequence shown here is derived from an EMBL/GenBank/DDBJ whole genome shotgun (WGS) entry which is preliminary data.</text>
</comment>
<sequence>MASPCRESRERYPSLHLSAIPEEEAPPSPDSHKTAPLSPPLPSPLPPPPIPPPWDRTCDARFSRSGGATVDQTDSWQQAVSQVYSIFGRGSPQQTAEDASPSLLRLPAAVRLRLYQHLVSAPSADRPICLNPQVFTRAVWPRESFDSLATALAPLQGALHASFALRAEVVAAFWHGRRVHVVFSPYVRPAVCPLATLFLQRYVGVMGRSPALTLELDCTRLGYGMHPAAAGLQPGLLSMGALVEGFVEGIISTSMFPLRQLVVLCRRYYGNRPASTTAGDVPYVGPEVEHVAAQLARLAGRVVSARLVGFSPAFTTTMLAILSGTGTYESSSQIDIHKQSPSDAYPLLPGHHAYVDGGRSLGRICLSATQPALSPPIGAQANLGHDDDAKTATSSTRGSQTTSPSPSSSSTSLSLSSSSSSLASTTRTSAVAPRKLTVPSLTRALNVGTRLAVVPRLAPPVASSIQRGSRNRSRPRPPLVALLGLCGTHPRSFVGERLAAAGLAVGVVGSPLQLEGDRVDVVDVVDIIDEKMVGTMDVCAEESGHLSRLEQESGHRLWAGTMSIIGRGRQERQGRQDRQDRSRRRLQKKRHLDAPLVW</sequence>
<organism evidence="2 3">
    <name type="scientific">Sporothrix brasiliensis 5110</name>
    <dbReference type="NCBI Taxonomy" id="1398154"/>
    <lineage>
        <taxon>Eukaryota</taxon>
        <taxon>Fungi</taxon>
        <taxon>Dikarya</taxon>
        <taxon>Ascomycota</taxon>
        <taxon>Pezizomycotina</taxon>
        <taxon>Sordariomycetes</taxon>
        <taxon>Sordariomycetidae</taxon>
        <taxon>Ophiostomatales</taxon>
        <taxon>Ophiostomataceae</taxon>
        <taxon>Sporothrix</taxon>
    </lineage>
</organism>
<evidence type="ECO:0000313" key="2">
    <source>
        <dbReference type="EMBL" id="KIH91038.1"/>
    </source>
</evidence>
<feature type="compositionally biased region" description="Basic and acidic residues" evidence="1">
    <location>
        <begin position="1"/>
        <end position="13"/>
    </location>
</feature>
<name>A0A0C2FIT3_9PEZI</name>
<feature type="region of interest" description="Disordered" evidence="1">
    <location>
        <begin position="376"/>
        <end position="432"/>
    </location>
</feature>
<dbReference type="EMBL" id="AWTV01000007">
    <property type="protein sequence ID" value="KIH91038.1"/>
    <property type="molecule type" value="Genomic_DNA"/>
</dbReference>
<keyword evidence="3" id="KW-1185">Reference proteome</keyword>
<feature type="compositionally biased region" description="Basic and acidic residues" evidence="1">
    <location>
        <begin position="568"/>
        <end position="580"/>
    </location>
</feature>
<dbReference type="GeneID" id="63674779"/>
<dbReference type="VEuPathDB" id="FungiDB:SPBR_01548"/>
<evidence type="ECO:0000256" key="1">
    <source>
        <dbReference type="SAM" id="MobiDB-lite"/>
    </source>
</evidence>
<dbReference type="Proteomes" id="UP000031575">
    <property type="component" value="Unassembled WGS sequence"/>
</dbReference>
<gene>
    <name evidence="2" type="ORF">SPBR_01548</name>
</gene>
<reference evidence="2 3" key="1">
    <citation type="journal article" date="2014" name="BMC Genomics">
        <title>Comparative genomics of the major fungal agents of human and animal Sporotrichosis: Sporothrix schenckii and Sporothrix brasiliensis.</title>
        <authorList>
            <person name="Teixeira M.M."/>
            <person name="de Almeida L.G."/>
            <person name="Kubitschek-Barreira P."/>
            <person name="Alves F.L."/>
            <person name="Kioshima E.S."/>
            <person name="Abadio A.K."/>
            <person name="Fernandes L."/>
            <person name="Derengowski L.S."/>
            <person name="Ferreira K.S."/>
            <person name="Souza R.C."/>
            <person name="Ruiz J.C."/>
            <person name="de Andrade N.C."/>
            <person name="Paes H.C."/>
            <person name="Nicola A.M."/>
            <person name="Albuquerque P."/>
            <person name="Gerber A.L."/>
            <person name="Martins V.P."/>
            <person name="Peconick L.D."/>
            <person name="Neto A.V."/>
            <person name="Chaucanez C.B."/>
            <person name="Silva P.A."/>
            <person name="Cunha O.L."/>
            <person name="de Oliveira F.F."/>
            <person name="dos Santos T.C."/>
            <person name="Barros A.L."/>
            <person name="Soares M.A."/>
            <person name="de Oliveira L.M."/>
            <person name="Marini M.M."/>
            <person name="Villalobos-Duno H."/>
            <person name="Cunha M.M."/>
            <person name="de Hoog S."/>
            <person name="da Silveira J.F."/>
            <person name="Henrissat B."/>
            <person name="Nino-Vega G.A."/>
            <person name="Cisalpino P.S."/>
            <person name="Mora-Montes H.M."/>
            <person name="Almeida S.R."/>
            <person name="Stajich J.E."/>
            <person name="Lopes-Bezerra L.M."/>
            <person name="Vasconcelos A.T."/>
            <person name="Felipe M.S."/>
        </authorList>
    </citation>
    <scope>NUCLEOTIDE SEQUENCE [LARGE SCALE GENOMIC DNA]</scope>
    <source>
        <strain evidence="2 3">5110</strain>
    </source>
</reference>
<protein>
    <submittedName>
        <fullName evidence="2">Uncharacterized protein</fullName>
    </submittedName>
</protein>
<feature type="compositionally biased region" description="Low complexity" evidence="1">
    <location>
        <begin position="391"/>
        <end position="429"/>
    </location>
</feature>
<accession>A0A0C2FIT3</accession>
<feature type="compositionally biased region" description="Basic residues" evidence="1">
    <location>
        <begin position="581"/>
        <end position="591"/>
    </location>
</feature>
<feature type="region of interest" description="Disordered" evidence="1">
    <location>
        <begin position="568"/>
        <end position="598"/>
    </location>
</feature>